<dbReference type="Proteomes" id="UP000245390">
    <property type="component" value="Unassembled WGS sequence"/>
</dbReference>
<keyword evidence="3" id="KW-1185">Reference proteome</keyword>
<organism evidence="2 3">
    <name type="scientific">Silicimonas algicola</name>
    <dbReference type="NCBI Taxonomy" id="1826607"/>
    <lineage>
        <taxon>Bacteria</taxon>
        <taxon>Pseudomonadati</taxon>
        <taxon>Pseudomonadota</taxon>
        <taxon>Alphaproteobacteria</taxon>
        <taxon>Rhodobacterales</taxon>
        <taxon>Paracoccaceae</taxon>
    </lineage>
</organism>
<accession>A0A316GBY1</accession>
<dbReference type="Pfam" id="PF17782">
    <property type="entry name" value="WHD_DprA"/>
    <property type="match status" value="1"/>
</dbReference>
<comment type="caution">
    <text evidence="2">The sequence shown here is derived from an EMBL/GenBank/DDBJ whole genome shotgun (WGS) entry which is preliminary data.</text>
</comment>
<protein>
    <recommendedName>
        <fullName evidence="1">DprA winged helix domain-containing protein</fullName>
    </recommendedName>
</protein>
<dbReference type="EMBL" id="QGGV01000001">
    <property type="protein sequence ID" value="PWK58489.1"/>
    <property type="molecule type" value="Genomic_DNA"/>
</dbReference>
<dbReference type="InterPro" id="IPR041614">
    <property type="entry name" value="DprA_WH"/>
</dbReference>
<feature type="domain" description="DprA winged helix" evidence="1">
    <location>
        <begin position="41"/>
        <end position="99"/>
    </location>
</feature>
<evidence type="ECO:0000313" key="3">
    <source>
        <dbReference type="Proteomes" id="UP000245390"/>
    </source>
</evidence>
<gene>
    <name evidence="2" type="ORF">C8D95_101303</name>
</gene>
<sequence length="105" mass="11422">MLIRDGATLVRSAKDVLDALEIASDTGFETSETLAVPSPRPATVTRETLDLHQRILDRLGPSPVAEDQLIRDLKAPARSVSPEIVTLELEGRVRREPGGLLVRVS</sequence>
<dbReference type="Gene3D" id="1.10.10.10">
    <property type="entry name" value="Winged helix-like DNA-binding domain superfamily/Winged helix DNA-binding domain"/>
    <property type="match status" value="1"/>
</dbReference>
<evidence type="ECO:0000259" key="1">
    <source>
        <dbReference type="Pfam" id="PF17782"/>
    </source>
</evidence>
<dbReference type="AlphaFoldDB" id="A0A316GBY1"/>
<name>A0A316GBY1_9RHOB</name>
<proteinExistence type="predicted"/>
<evidence type="ECO:0000313" key="2">
    <source>
        <dbReference type="EMBL" id="PWK58489.1"/>
    </source>
</evidence>
<reference evidence="2 3" key="1">
    <citation type="submission" date="2018-05" db="EMBL/GenBank/DDBJ databases">
        <title>Genomic Encyclopedia of Type Strains, Phase IV (KMG-IV): sequencing the most valuable type-strain genomes for metagenomic binning, comparative biology and taxonomic classification.</title>
        <authorList>
            <person name="Goeker M."/>
        </authorList>
    </citation>
    <scope>NUCLEOTIDE SEQUENCE [LARGE SCALE GENOMIC DNA]</scope>
    <source>
        <strain evidence="2 3">DSM 103371</strain>
    </source>
</reference>
<dbReference type="InterPro" id="IPR036388">
    <property type="entry name" value="WH-like_DNA-bd_sf"/>
</dbReference>